<dbReference type="OrthoDB" id="3943081at2759"/>
<organism evidence="2 3">
    <name type="scientific">Austropuccinia psidii MF-1</name>
    <dbReference type="NCBI Taxonomy" id="1389203"/>
    <lineage>
        <taxon>Eukaryota</taxon>
        <taxon>Fungi</taxon>
        <taxon>Dikarya</taxon>
        <taxon>Basidiomycota</taxon>
        <taxon>Pucciniomycotina</taxon>
        <taxon>Pucciniomycetes</taxon>
        <taxon>Pucciniales</taxon>
        <taxon>Sphaerophragmiaceae</taxon>
        <taxon>Austropuccinia</taxon>
    </lineage>
</organism>
<feature type="domain" description="GAG-pre-integrase" evidence="1">
    <location>
        <begin position="77"/>
        <end position="128"/>
    </location>
</feature>
<dbReference type="InterPro" id="IPR025724">
    <property type="entry name" value="GAG-pre-integrase_dom"/>
</dbReference>
<reference evidence="2" key="1">
    <citation type="submission" date="2021-03" db="EMBL/GenBank/DDBJ databases">
        <title>Draft genome sequence of rust myrtle Austropuccinia psidii MF-1, a brazilian biotype.</title>
        <authorList>
            <person name="Quecine M.C."/>
            <person name="Pachon D.M.R."/>
            <person name="Bonatelli M.L."/>
            <person name="Correr F.H."/>
            <person name="Franceschini L.M."/>
            <person name="Leite T.F."/>
            <person name="Margarido G.R.A."/>
            <person name="Almeida C.A."/>
            <person name="Ferrarezi J.A."/>
            <person name="Labate C.A."/>
        </authorList>
    </citation>
    <scope>NUCLEOTIDE SEQUENCE</scope>
    <source>
        <strain evidence="2">MF-1</strain>
    </source>
</reference>
<dbReference type="EMBL" id="AVOT02109715">
    <property type="protein sequence ID" value="MBW0581317.1"/>
    <property type="molecule type" value="Genomic_DNA"/>
</dbReference>
<proteinExistence type="predicted"/>
<comment type="caution">
    <text evidence="2">The sequence shown here is derived from an EMBL/GenBank/DDBJ whole genome shotgun (WGS) entry which is preliminary data.</text>
</comment>
<dbReference type="Proteomes" id="UP000765509">
    <property type="component" value="Unassembled WGS sequence"/>
</dbReference>
<keyword evidence="3" id="KW-1185">Reference proteome</keyword>
<evidence type="ECO:0000259" key="1">
    <source>
        <dbReference type="Pfam" id="PF13976"/>
    </source>
</evidence>
<sequence length="129" mass="13554">MKVTSEGTLHLNTTTGKISIPNSLIVPSSSSVLVSLGPFLNDGATLKGFKGDANLFDQNGNLILTTRIVNNVLLIDTPPSNVSLSSVASLPLILHKSLGHPSNKIAAKMWPNVDFSNLSCDSCSLGKSH</sequence>
<name>A0A9Q3Q301_9BASI</name>
<protein>
    <recommendedName>
        <fullName evidence="1">GAG-pre-integrase domain-containing protein</fullName>
    </recommendedName>
</protein>
<dbReference type="AlphaFoldDB" id="A0A9Q3Q301"/>
<evidence type="ECO:0000313" key="2">
    <source>
        <dbReference type="EMBL" id="MBW0581317.1"/>
    </source>
</evidence>
<dbReference type="Pfam" id="PF13976">
    <property type="entry name" value="gag_pre-integrs"/>
    <property type="match status" value="1"/>
</dbReference>
<gene>
    <name evidence="2" type="ORF">O181_121032</name>
</gene>
<evidence type="ECO:0000313" key="3">
    <source>
        <dbReference type="Proteomes" id="UP000765509"/>
    </source>
</evidence>
<accession>A0A9Q3Q301</accession>